<dbReference type="Pfam" id="PF03184">
    <property type="entry name" value="DDE_1"/>
    <property type="match status" value="1"/>
</dbReference>
<name>A0AAW1KIF5_POPJA</name>
<dbReference type="GO" id="GO:0003677">
    <property type="term" value="F:DNA binding"/>
    <property type="evidence" value="ECO:0007669"/>
    <property type="project" value="TreeGrafter"/>
</dbReference>
<organism evidence="2 3">
    <name type="scientific">Popillia japonica</name>
    <name type="common">Japanese beetle</name>
    <dbReference type="NCBI Taxonomy" id="7064"/>
    <lineage>
        <taxon>Eukaryota</taxon>
        <taxon>Metazoa</taxon>
        <taxon>Ecdysozoa</taxon>
        <taxon>Arthropoda</taxon>
        <taxon>Hexapoda</taxon>
        <taxon>Insecta</taxon>
        <taxon>Pterygota</taxon>
        <taxon>Neoptera</taxon>
        <taxon>Endopterygota</taxon>
        <taxon>Coleoptera</taxon>
        <taxon>Polyphaga</taxon>
        <taxon>Scarabaeiformia</taxon>
        <taxon>Scarabaeidae</taxon>
        <taxon>Rutelinae</taxon>
        <taxon>Popillia</taxon>
    </lineage>
</organism>
<dbReference type="AlphaFoldDB" id="A0AAW1KIF5"/>
<sequence length="114" mass="13509">MIQLHDSTAVDFQIKLLFISRRQWHQAVKRVKNFLLCSNADRSNKMQILVIGKAKRPRAFLNQELPVEYKPTRNAWMTTKIFKEWFHSSFVRQVRKFAKDNNLPPKAVLLVDKV</sequence>
<comment type="caution">
    <text evidence="2">The sequence shown here is derived from an EMBL/GenBank/DDBJ whole genome shotgun (WGS) entry which is preliminary data.</text>
</comment>
<dbReference type="GO" id="GO:0004519">
    <property type="term" value="F:endonuclease activity"/>
    <property type="evidence" value="ECO:0007669"/>
    <property type="project" value="UniProtKB-KW"/>
</dbReference>
<dbReference type="PANTHER" id="PTHR19303">
    <property type="entry name" value="TRANSPOSON"/>
    <property type="match status" value="1"/>
</dbReference>
<keyword evidence="2" id="KW-0540">Nuclease</keyword>
<dbReference type="Proteomes" id="UP001458880">
    <property type="component" value="Unassembled WGS sequence"/>
</dbReference>
<dbReference type="EMBL" id="JASPKY010000226">
    <property type="protein sequence ID" value="KAK9718649.1"/>
    <property type="molecule type" value="Genomic_DNA"/>
</dbReference>
<keyword evidence="2" id="KW-0378">Hydrolase</keyword>
<dbReference type="InterPro" id="IPR004875">
    <property type="entry name" value="DDE_SF_endonuclease_dom"/>
</dbReference>
<feature type="domain" description="DDE-1" evidence="1">
    <location>
        <begin position="34"/>
        <end position="113"/>
    </location>
</feature>
<evidence type="ECO:0000313" key="3">
    <source>
        <dbReference type="Proteomes" id="UP001458880"/>
    </source>
</evidence>
<accession>A0AAW1KIF5</accession>
<dbReference type="PANTHER" id="PTHR19303:SF16">
    <property type="entry name" value="JERKY PROTEIN HOMOLOG-LIKE"/>
    <property type="match status" value="1"/>
</dbReference>
<keyword evidence="2" id="KW-0255">Endonuclease</keyword>
<protein>
    <submittedName>
        <fullName evidence="2">DDE superfamily endonuclease</fullName>
    </submittedName>
</protein>
<keyword evidence="3" id="KW-1185">Reference proteome</keyword>
<evidence type="ECO:0000313" key="2">
    <source>
        <dbReference type="EMBL" id="KAK9718649.1"/>
    </source>
</evidence>
<proteinExistence type="predicted"/>
<dbReference type="GO" id="GO:0005634">
    <property type="term" value="C:nucleus"/>
    <property type="evidence" value="ECO:0007669"/>
    <property type="project" value="TreeGrafter"/>
</dbReference>
<gene>
    <name evidence="2" type="ORF">QE152_g23041</name>
</gene>
<dbReference type="InterPro" id="IPR050863">
    <property type="entry name" value="CenT-Element_Derived"/>
</dbReference>
<evidence type="ECO:0000259" key="1">
    <source>
        <dbReference type="Pfam" id="PF03184"/>
    </source>
</evidence>
<reference evidence="2 3" key="1">
    <citation type="journal article" date="2024" name="BMC Genomics">
        <title>De novo assembly and annotation of Popillia japonica's genome with initial clues to its potential as an invasive pest.</title>
        <authorList>
            <person name="Cucini C."/>
            <person name="Boschi S."/>
            <person name="Funari R."/>
            <person name="Cardaioli E."/>
            <person name="Iannotti N."/>
            <person name="Marturano G."/>
            <person name="Paoli F."/>
            <person name="Bruttini M."/>
            <person name="Carapelli A."/>
            <person name="Frati F."/>
            <person name="Nardi F."/>
        </authorList>
    </citation>
    <scope>NUCLEOTIDE SEQUENCE [LARGE SCALE GENOMIC DNA]</scope>
    <source>
        <strain evidence="2">DMR45628</strain>
    </source>
</reference>